<sequence>MDRRPSVASLEEQLRCPVCLEVFTEPLMLECGHSYCRTCVRSLDLDPLGQLQCPVCRCSVDGLSPPLNHSLARLVESLREVNRPGDAPSESCAQHNNPLSLYCEEDQVVICGLCGSIGDHRAHKVTPISSVHSRMKEDISSLMTEFQSQRRKLEEQICKMAYNKSRITNESDVLKWVVRKEFGEMRRCLELEEAAFMQRVESTASALIGSIQSQADHMGTLLARFQEAEGTLDALSNESHLTFITKYGSIAPRFKEGQQRQQREERIYSSINFDPGFKHNDIKMAVWKRLQRRVLPAPAPLKLDPLTAHPMLHLSADLTAVECGAPLCRLPNNPERFSYSYCVLAGRGFSSGKHYWEVRVGAKPKWRLGLIKDKAGRKAKLPKSPEAGVWLIGCREGRVYEAFTAPRVTLPLASPLETVGLFLDYERGELTFFDAGSPDELRLLYSFQAELQGKVYPLVDVCWHERGTNKHPITLLQPHTQQA</sequence>
<dbReference type="Pfam" id="PF00622">
    <property type="entry name" value="SPRY"/>
    <property type="match status" value="1"/>
</dbReference>
<dbReference type="SMART" id="SM00336">
    <property type="entry name" value="BBOX"/>
    <property type="match status" value="1"/>
</dbReference>
<dbReference type="Gene3D" id="3.30.160.60">
    <property type="entry name" value="Classic Zinc Finger"/>
    <property type="match status" value="1"/>
</dbReference>
<evidence type="ECO:0000259" key="7">
    <source>
        <dbReference type="PROSITE" id="PS50188"/>
    </source>
</evidence>
<dbReference type="PROSITE" id="PS50089">
    <property type="entry name" value="ZF_RING_2"/>
    <property type="match status" value="1"/>
</dbReference>
<dbReference type="InterPro" id="IPR003879">
    <property type="entry name" value="Butyrophylin_SPRY"/>
</dbReference>
<dbReference type="Gene3D" id="2.60.120.920">
    <property type="match status" value="1"/>
</dbReference>
<dbReference type="InterPro" id="IPR050143">
    <property type="entry name" value="TRIM/RBCC"/>
</dbReference>
<dbReference type="SUPFAM" id="SSF57850">
    <property type="entry name" value="RING/U-box"/>
    <property type="match status" value="1"/>
</dbReference>
<dbReference type="InterPro" id="IPR013083">
    <property type="entry name" value="Znf_RING/FYVE/PHD"/>
</dbReference>
<accession>A0A8M1KKT3</accession>
<keyword evidence="1" id="KW-0479">Metal-binding</keyword>
<dbReference type="CDD" id="cd19787">
    <property type="entry name" value="Bbox2_TRIM50-like"/>
    <property type="match status" value="1"/>
</dbReference>
<dbReference type="AlphaFoldDB" id="A0A8M1KKT3"/>
<keyword evidence="3" id="KW-0862">Zinc</keyword>
<proteinExistence type="predicted"/>
<dbReference type="PROSITE" id="PS50119">
    <property type="entry name" value="ZF_BBOX"/>
    <property type="match status" value="1"/>
</dbReference>
<dbReference type="InterPro" id="IPR000315">
    <property type="entry name" value="Znf_B-box"/>
</dbReference>
<dbReference type="FunFam" id="2.60.120.920:FF:000004">
    <property type="entry name" value="Butyrophilin subfamily 1 member A1"/>
    <property type="match status" value="1"/>
</dbReference>
<dbReference type="InterPro" id="IPR001870">
    <property type="entry name" value="B30.2/SPRY"/>
</dbReference>
<dbReference type="Pfam" id="PF00643">
    <property type="entry name" value="zf-B_box"/>
    <property type="match status" value="1"/>
</dbReference>
<reference evidence="9" key="1">
    <citation type="submission" date="2025-08" db="UniProtKB">
        <authorList>
            <consortium name="RefSeq"/>
        </authorList>
    </citation>
    <scope>IDENTIFICATION</scope>
</reference>
<evidence type="ECO:0000259" key="6">
    <source>
        <dbReference type="PROSITE" id="PS50119"/>
    </source>
</evidence>
<dbReference type="KEGG" id="char:105909694"/>
<feature type="domain" description="RING-type" evidence="5">
    <location>
        <begin position="16"/>
        <end position="57"/>
    </location>
</feature>
<dbReference type="Pfam" id="PF13765">
    <property type="entry name" value="PRY"/>
    <property type="match status" value="1"/>
</dbReference>
<dbReference type="PRINTS" id="PR01407">
    <property type="entry name" value="BUTYPHLNCDUF"/>
</dbReference>
<dbReference type="GeneID" id="105909694"/>
<dbReference type="SMART" id="SM00589">
    <property type="entry name" value="PRY"/>
    <property type="match status" value="1"/>
</dbReference>
<dbReference type="InterPro" id="IPR017907">
    <property type="entry name" value="Znf_RING_CS"/>
</dbReference>
<name>A0A8M1KKT3_CLUHA</name>
<dbReference type="PANTHER" id="PTHR24103">
    <property type="entry name" value="E3 UBIQUITIN-PROTEIN LIGASE TRIM"/>
    <property type="match status" value="1"/>
</dbReference>
<evidence type="ECO:0000256" key="4">
    <source>
        <dbReference type="PROSITE-ProRule" id="PRU00024"/>
    </source>
</evidence>
<evidence type="ECO:0000256" key="1">
    <source>
        <dbReference type="ARBA" id="ARBA00022723"/>
    </source>
</evidence>
<dbReference type="Proteomes" id="UP000515152">
    <property type="component" value="Chromosome 9"/>
</dbReference>
<dbReference type="InterPro" id="IPR006574">
    <property type="entry name" value="PRY"/>
</dbReference>
<organism evidence="8 9">
    <name type="scientific">Clupea harengus</name>
    <name type="common">Atlantic herring</name>
    <dbReference type="NCBI Taxonomy" id="7950"/>
    <lineage>
        <taxon>Eukaryota</taxon>
        <taxon>Metazoa</taxon>
        <taxon>Chordata</taxon>
        <taxon>Craniata</taxon>
        <taxon>Vertebrata</taxon>
        <taxon>Euteleostomi</taxon>
        <taxon>Actinopterygii</taxon>
        <taxon>Neopterygii</taxon>
        <taxon>Teleostei</taxon>
        <taxon>Clupei</taxon>
        <taxon>Clupeiformes</taxon>
        <taxon>Clupeoidei</taxon>
        <taxon>Clupeidae</taxon>
        <taxon>Clupea</taxon>
    </lineage>
</organism>
<dbReference type="GO" id="GO:0008270">
    <property type="term" value="F:zinc ion binding"/>
    <property type="evidence" value="ECO:0007669"/>
    <property type="project" value="UniProtKB-KW"/>
</dbReference>
<protein>
    <submittedName>
        <fullName evidence="9">E3 ubiquitin-protein ligase TRIM50</fullName>
    </submittedName>
</protein>
<keyword evidence="2 4" id="KW-0863">Zinc-finger</keyword>
<dbReference type="SUPFAM" id="SSF57845">
    <property type="entry name" value="B-box zinc-binding domain"/>
    <property type="match status" value="1"/>
</dbReference>
<evidence type="ECO:0000256" key="2">
    <source>
        <dbReference type="ARBA" id="ARBA00022771"/>
    </source>
</evidence>
<dbReference type="InterPro" id="IPR027370">
    <property type="entry name" value="Znf-RING_euk"/>
</dbReference>
<feature type="domain" description="B box-type" evidence="6">
    <location>
        <begin position="87"/>
        <end position="128"/>
    </location>
</feature>
<dbReference type="OrthoDB" id="6105938at2759"/>
<dbReference type="PROSITE" id="PS00518">
    <property type="entry name" value="ZF_RING_1"/>
    <property type="match status" value="1"/>
</dbReference>
<keyword evidence="8" id="KW-1185">Reference proteome</keyword>
<dbReference type="Gene3D" id="3.30.40.10">
    <property type="entry name" value="Zinc/RING finger domain, C3HC4 (zinc finger)"/>
    <property type="match status" value="1"/>
</dbReference>
<evidence type="ECO:0000313" key="8">
    <source>
        <dbReference type="Proteomes" id="UP000515152"/>
    </source>
</evidence>
<dbReference type="RefSeq" id="XP_042564666.1">
    <property type="nucleotide sequence ID" value="XM_042708732.1"/>
</dbReference>
<dbReference type="InterPro" id="IPR013320">
    <property type="entry name" value="ConA-like_dom_sf"/>
</dbReference>
<feature type="domain" description="B30.2/SPRY" evidence="7">
    <location>
        <begin position="281"/>
        <end position="480"/>
    </location>
</feature>
<dbReference type="SUPFAM" id="SSF49899">
    <property type="entry name" value="Concanavalin A-like lectins/glucanases"/>
    <property type="match status" value="1"/>
</dbReference>
<dbReference type="SMART" id="SM00184">
    <property type="entry name" value="RING"/>
    <property type="match status" value="1"/>
</dbReference>
<dbReference type="InterPro" id="IPR001841">
    <property type="entry name" value="Znf_RING"/>
</dbReference>
<evidence type="ECO:0000313" key="9">
    <source>
        <dbReference type="RefSeq" id="XP_042564666.1"/>
    </source>
</evidence>
<evidence type="ECO:0000256" key="3">
    <source>
        <dbReference type="ARBA" id="ARBA00022833"/>
    </source>
</evidence>
<dbReference type="PROSITE" id="PS50188">
    <property type="entry name" value="B302_SPRY"/>
    <property type="match status" value="1"/>
</dbReference>
<dbReference type="Pfam" id="PF13445">
    <property type="entry name" value="zf-RING_UBOX"/>
    <property type="match status" value="1"/>
</dbReference>
<evidence type="ECO:0000259" key="5">
    <source>
        <dbReference type="PROSITE" id="PS50089"/>
    </source>
</evidence>
<dbReference type="SMART" id="SM00449">
    <property type="entry name" value="SPRY"/>
    <property type="match status" value="1"/>
</dbReference>
<dbReference type="InterPro" id="IPR003877">
    <property type="entry name" value="SPRY_dom"/>
</dbReference>
<gene>
    <name evidence="9" type="primary">LOC105909694</name>
</gene>
<dbReference type="InterPro" id="IPR043136">
    <property type="entry name" value="B30.2/SPRY_sf"/>
</dbReference>